<protein>
    <recommendedName>
        <fullName evidence="1">Fungal-type protein kinase domain-containing protein</fullName>
    </recommendedName>
</protein>
<feature type="domain" description="Fungal-type protein kinase" evidence="1">
    <location>
        <begin position="4"/>
        <end position="148"/>
    </location>
</feature>
<keyword evidence="3" id="KW-1185">Reference proteome</keyword>
<dbReference type="AlphaFoldDB" id="A0A8I2YIU7"/>
<dbReference type="InterPro" id="IPR040976">
    <property type="entry name" value="Pkinase_fungal"/>
</dbReference>
<reference evidence="2" key="1">
    <citation type="submission" date="2021-03" db="EMBL/GenBank/DDBJ databases">
        <title>Evolutionary innovations through gain and loss of genes in the ectomycorrhizal Boletales.</title>
        <authorList>
            <person name="Wu G."/>
            <person name="Miyauchi S."/>
            <person name="Morin E."/>
            <person name="Yang Z.-L."/>
            <person name="Xu J."/>
            <person name="Martin F.M."/>
        </authorList>
    </citation>
    <scope>NUCLEOTIDE SEQUENCE</scope>
    <source>
        <strain evidence="2">BR01</strain>
    </source>
</reference>
<organism evidence="2 3">
    <name type="scientific">Boletus reticuloceps</name>
    <dbReference type="NCBI Taxonomy" id="495285"/>
    <lineage>
        <taxon>Eukaryota</taxon>
        <taxon>Fungi</taxon>
        <taxon>Dikarya</taxon>
        <taxon>Basidiomycota</taxon>
        <taxon>Agaricomycotina</taxon>
        <taxon>Agaricomycetes</taxon>
        <taxon>Agaricomycetidae</taxon>
        <taxon>Boletales</taxon>
        <taxon>Boletineae</taxon>
        <taxon>Boletaceae</taxon>
        <taxon>Boletoideae</taxon>
        <taxon>Boletus</taxon>
    </lineage>
</organism>
<evidence type="ECO:0000259" key="1">
    <source>
        <dbReference type="Pfam" id="PF17667"/>
    </source>
</evidence>
<evidence type="ECO:0000313" key="2">
    <source>
        <dbReference type="EMBL" id="KAG6372689.1"/>
    </source>
</evidence>
<gene>
    <name evidence="2" type="ORF">JVT61DRAFT_7454</name>
</gene>
<comment type="caution">
    <text evidence="2">The sequence shown here is derived from an EMBL/GenBank/DDBJ whole genome shotgun (WGS) entry which is preliminary data.</text>
</comment>
<dbReference type="Proteomes" id="UP000683000">
    <property type="component" value="Unassembled WGS sequence"/>
</dbReference>
<sequence>MGEDVVFTFFDRGGSISTSPISMHKSPKLFLHILLRITFAPCMTLSFDPTVHEVKNRTRDIEVTLLGGTETINVNELLFISGSLHGQGTIIWSGQLTWLGVEQEVVVKDCFIDPLRPYTEGNILAMLNDAKVAGVPQLIHEQLVQTEQPIMKDAITNSTHILCTLLGAPQTIPCTNYASSPAWLQCPEATLSSNSLPSQSSWLVFLDCITSHCGALELAKIIHHDISLFNLLFAPGTDRNLLEDMLQSLPLHQTQSEYDENLRETLHGLIDRWSPRCGLLADWGYATPTPDHPDFSLSDDSLSPACLIDSVLVKRSDNRTVFVPLDELDTTDDIVLPMADDKLSKAVCNAKEKLH</sequence>
<name>A0A8I2YIU7_9AGAM</name>
<proteinExistence type="predicted"/>
<dbReference type="Pfam" id="PF17667">
    <property type="entry name" value="Pkinase_fungal"/>
    <property type="match status" value="1"/>
</dbReference>
<dbReference type="EMBL" id="JAGFBS010000026">
    <property type="protein sequence ID" value="KAG6372689.1"/>
    <property type="molecule type" value="Genomic_DNA"/>
</dbReference>
<evidence type="ECO:0000313" key="3">
    <source>
        <dbReference type="Proteomes" id="UP000683000"/>
    </source>
</evidence>
<dbReference type="OrthoDB" id="2627755at2759"/>
<accession>A0A8I2YIU7</accession>